<dbReference type="PANTHER" id="PTHR30146:SF149">
    <property type="entry name" value="HTH-TYPE TRANSCRIPTIONAL REGULATOR EBGR"/>
    <property type="match status" value="1"/>
</dbReference>
<organism evidence="5 6">
    <name type="scientific">Candidatus Mediterraneibacter faecigallinarum</name>
    <dbReference type="NCBI Taxonomy" id="2838669"/>
    <lineage>
        <taxon>Bacteria</taxon>
        <taxon>Bacillati</taxon>
        <taxon>Bacillota</taxon>
        <taxon>Clostridia</taxon>
        <taxon>Lachnospirales</taxon>
        <taxon>Lachnospiraceae</taxon>
        <taxon>Mediterraneibacter</taxon>
    </lineage>
</organism>
<reference evidence="5" key="2">
    <citation type="submission" date="2021-04" db="EMBL/GenBank/DDBJ databases">
        <authorList>
            <person name="Gilroy R."/>
        </authorList>
    </citation>
    <scope>NUCLEOTIDE SEQUENCE</scope>
    <source>
        <strain evidence="5">ChiGjej1B1-1692</strain>
    </source>
</reference>
<dbReference type="PROSITE" id="PS50932">
    <property type="entry name" value="HTH_LACI_2"/>
    <property type="match status" value="1"/>
</dbReference>
<dbReference type="SMART" id="SM00354">
    <property type="entry name" value="HTH_LACI"/>
    <property type="match status" value="1"/>
</dbReference>
<dbReference type="Pfam" id="PF00356">
    <property type="entry name" value="LacI"/>
    <property type="match status" value="1"/>
</dbReference>
<keyword evidence="1" id="KW-0805">Transcription regulation</keyword>
<dbReference type="CDD" id="cd01392">
    <property type="entry name" value="HTH_LacI"/>
    <property type="match status" value="1"/>
</dbReference>
<protein>
    <submittedName>
        <fullName evidence="5">LacI family DNA-binding transcriptional regulator</fullName>
    </submittedName>
</protein>
<sequence>MATIKDISNAAGVSQATVCRVLNHDPNLKVSLETKLKIFDIAEEMQYTTKKVQAKIDKKKLNIGIIEGYTRRALADDPYYLYLINKVEKYCISQNINAIKFMKTDGLYKSTSDLKVDGLIAFGRFDEKSIDNLAQITENLVFMDSSPDESRFNSVVANTYQGAYVAMDYLYRLGHRRIAFIGDGYSQENSKIEGLDVRQEAYQVFMKQKKIYDTRLIYSGQRFSYAEGCRIAQEMLDCKDMPFPTAIFVANDSMAIAVQSILINNGIRIPEDVSIIGFNDLPSTQYQAPPLTTIHVSINAMVECALNIIRQYSSEPCRYPQKTYIATKLVERSSCAAPRESEQLLYG</sequence>
<dbReference type="Gene3D" id="1.10.260.40">
    <property type="entry name" value="lambda repressor-like DNA-binding domains"/>
    <property type="match status" value="1"/>
</dbReference>
<dbReference type="EMBL" id="DWWK01000216">
    <property type="protein sequence ID" value="HJC39915.1"/>
    <property type="molecule type" value="Genomic_DNA"/>
</dbReference>
<dbReference type="GO" id="GO:0000976">
    <property type="term" value="F:transcription cis-regulatory region binding"/>
    <property type="evidence" value="ECO:0007669"/>
    <property type="project" value="TreeGrafter"/>
</dbReference>
<evidence type="ECO:0000256" key="1">
    <source>
        <dbReference type="ARBA" id="ARBA00023015"/>
    </source>
</evidence>
<dbReference type="InterPro" id="IPR028082">
    <property type="entry name" value="Peripla_BP_I"/>
</dbReference>
<dbReference type="InterPro" id="IPR046335">
    <property type="entry name" value="LacI/GalR-like_sensor"/>
</dbReference>
<evidence type="ECO:0000313" key="6">
    <source>
        <dbReference type="Proteomes" id="UP000823894"/>
    </source>
</evidence>
<dbReference type="SUPFAM" id="SSF47413">
    <property type="entry name" value="lambda repressor-like DNA-binding domains"/>
    <property type="match status" value="1"/>
</dbReference>
<feature type="domain" description="HTH lacI-type" evidence="4">
    <location>
        <begin position="2"/>
        <end position="59"/>
    </location>
</feature>
<name>A0A9D2SZU2_9FIRM</name>
<dbReference type="PANTHER" id="PTHR30146">
    <property type="entry name" value="LACI-RELATED TRANSCRIPTIONAL REPRESSOR"/>
    <property type="match status" value="1"/>
</dbReference>
<dbReference type="Proteomes" id="UP000823894">
    <property type="component" value="Unassembled WGS sequence"/>
</dbReference>
<dbReference type="GO" id="GO:0003700">
    <property type="term" value="F:DNA-binding transcription factor activity"/>
    <property type="evidence" value="ECO:0007669"/>
    <property type="project" value="TreeGrafter"/>
</dbReference>
<dbReference type="InterPro" id="IPR010982">
    <property type="entry name" value="Lambda_DNA-bd_dom_sf"/>
</dbReference>
<dbReference type="AlphaFoldDB" id="A0A9D2SZU2"/>
<dbReference type="SUPFAM" id="SSF53822">
    <property type="entry name" value="Periplasmic binding protein-like I"/>
    <property type="match status" value="1"/>
</dbReference>
<keyword evidence="3" id="KW-0804">Transcription</keyword>
<comment type="caution">
    <text evidence="5">The sequence shown here is derived from an EMBL/GenBank/DDBJ whole genome shotgun (WGS) entry which is preliminary data.</text>
</comment>
<dbReference type="Pfam" id="PF13377">
    <property type="entry name" value="Peripla_BP_3"/>
    <property type="match status" value="1"/>
</dbReference>
<keyword evidence="2 5" id="KW-0238">DNA-binding</keyword>
<proteinExistence type="predicted"/>
<evidence type="ECO:0000256" key="3">
    <source>
        <dbReference type="ARBA" id="ARBA00023163"/>
    </source>
</evidence>
<accession>A0A9D2SZU2</accession>
<evidence type="ECO:0000313" key="5">
    <source>
        <dbReference type="EMBL" id="HJC39915.1"/>
    </source>
</evidence>
<evidence type="ECO:0000256" key="2">
    <source>
        <dbReference type="ARBA" id="ARBA00023125"/>
    </source>
</evidence>
<dbReference type="Gene3D" id="3.40.50.2300">
    <property type="match status" value="2"/>
</dbReference>
<dbReference type="CDD" id="cd01544">
    <property type="entry name" value="PBP1_GalR"/>
    <property type="match status" value="1"/>
</dbReference>
<gene>
    <name evidence="5" type="ORF">H9757_12805</name>
</gene>
<dbReference type="InterPro" id="IPR000843">
    <property type="entry name" value="HTH_LacI"/>
</dbReference>
<reference evidence="5" key="1">
    <citation type="journal article" date="2021" name="PeerJ">
        <title>Extensive microbial diversity within the chicken gut microbiome revealed by metagenomics and culture.</title>
        <authorList>
            <person name="Gilroy R."/>
            <person name="Ravi A."/>
            <person name="Getino M."/>
            <person name="Pursley I."/>
            <person name="Horton D.L."/>
            <person name="Alikhan N.F."/>
            <person name="Baker D."/>
            <person name="Gharbi K."/>
            <person name="Hall N."/>
            <person name="Watson M."/>
            <person name="Adriaenssens E.M."/>
            <person name="Foster-Nyarko E."/>
            <person name="Jarju S."/>
            <person name="Secka A."/>
            <person name="Antonio M."/>
            <person name="Oren A."/>
            <person name="Chaudhuri R.R."/>
            <person name="La Ragione R."/>
            <person name="Hildebrand F."/>
            <person name="Pallen M.J."/>
        </authorList>
    </citation>
    <scope>NUCLEOTIDE SEQUENCE</scope>
    <source>
        <strain evidence="5">ChiGjej1B1-1692</strain>
    </source>
</reference>
<evidence type="ECO:0000259" key="4">
    <source>
        <dbReference type="PROSITE" id="PS50932"/>
    </source>
</evidence>